<proteinExistence type="predicted"/>
<evidence type="ECO:0000313" key="1">
    <source>
        <dbReference type="EMBL" id="ELS62860.1"/>
    </source>
</evidence>
<reference evidence="1 2" key="1">
    <citation type="journal article" date="2014" name="Syst. Appl. Microbiol.">
        <title>Genomic insights into the taxonomic status of the three subspecies of Bacillus subtilis.</title>
        <authorList>
            <person name="Yi H."/>
            <person name="Chun J."/>
            <person name="Cha C.J."/>
        </authorList>
    </citation>
    <scope>NUCLEOTIDE SEQUENCE [LARGE SCALE GENOMIC DNA]</scope>
    <source>
        <strain evidence="1 2">KCTC 13429</strain>
    </source>
</reference>
<evidence type="ECO:0000313" key="2">
    <source>
        <dbReference type="Proteomes" id="UP000011182"/>
    </source>
</evidence>
<dbReference type="AlphaFoldDB" id="A0A9W5LL99"/>
<accession>A0A9W5LL99</accession>
<dbReference type="EMBL" id="AMXN01000001">
    <property type="protein sequence ID" value="ELS62860.1"/>
    <property type="molecule type" value="Genomic_DNA"/>
</dbReference>
<name>A0A9W5LL99_9BACI</name>
<dbReference type="Proteomes" id="UP000011182">
    <property type="component" value="Unassembled WGS sequence"/>
</dbReference>
<comment type="caution">
    <text evidence="1">The sequence shown here is derived from an EMBL/GenBank/DDBJ whole genome shotgun (WGS) entry which is preliminary data.</text>
</comment>
<protein>
    <submittedName>
        <fullName evidence="1">Uncharacterized protein</fullName>
    </submittedName>
</protein>
<sequence>MKEILYPQTVFYFWKKAGLTPYLFFKKTKGMRFHFSLDILLDV</sequence>
<keyword evidence="2" id="KW-1185">Reference proteome</keyword>
<organism evidence="1 2">
    <name type="scientific">Bacillus inaquosorum KCTC 13429</name>
    <dbReference type="NCBI Taxonomy" id="1236548"/>
    <lineage>
        <taxon>Bacteria</taxon>
        <taxon>Bacillati</taxon>
        <taxon>Bacillota</taxon>
        <taxon>Bacilli</taxon>
        <taxon>Bacillales</taxon>
        <taxon>Bacillaceae</taxon>
        <taxon>Bacillus</taxon>
    </lineage>
</organism>
<gene>
    <name evidence="1" type="ORF">BSI_02510</name>
</gene>